<comment type="cofactor">
    <cofactor evidence="7">
        <name>Zn(2+)</name>
        <dbReference type="ChEBI" id="CHEBI:29105"/>
    </cofactor>
    <text evidence="7">Binds 2 Zn(2+) ions per subunit.</text>
</comment>
<name>A0A371JFK0_9FIRM</name>
<keyword evidence="5 7" id="KW-0862">Zinc</keyword>
<accession>A0A371JFK0</accession>
<feature type="binding site" evidence="7">
    <location>
        <position position="234"/>
    </location>
    <ligand>
        <name>Zn(2+)</name>
        <dbReference type="ChEBI" id="CHEBI:29105"/>
        <label>2</label>
    </ligand>
</feature>
<dbReference type="GO" id="GO:0004151">
    <property type="term" value="F:dihydroorotase activity"/>
    <property type="evidence" value="ECO:0007669"/>
    <property type="project" value="UniProtKB-UniRule"/>
</dbReference>
<comment type="caution">
    <text evidence="10">The sequence shown here is derived from an EMBL/GenBank/DDBJ whole genome shotgun (WGS) entry which is preliminary data.</text>
</comment>
<dbReference type="PANTHER" id="PTHR43668">
    <property type="entry name" value="ALLANTOINASE"/>
    <property type="match status" value="1"/>
</dbReference>
<comment type="pathway">
    <text evidence="7">Pyrimidine metabolism; UMP biosynthesis via de novo pathway; (S)-dihydroorotate from bicarbonate: step 3/3.</text>
</comment>
<dbReference type="PANTHER" id="PTHR43668:SF2">
    <property type="entry name" value="ALLANTOINASE"/>
    <property type="match status" value="1"/>
</dbReference>
<comment type="function">
    <text evidence="1 7">Catalyzes the reversible cyclization of carbamoyl aspartate to dihydroorotate.</text>
</comment>
<feature type="binding site" evidence="7">
    <location>
        <position position="307"/>
    </location>
    <ligand>
        <name>Zn(2+)</name>
        <dbReference type="ChEBI" id="CHEBI:29105"/>
        <label>1</label>
    </ligand>
</feature>
<dbReference type="InterPro" id="IPR024403">
    <property type="entry name" value="DHOase_cat"/>
</dbReference>
<dbReference type="InterPro" id="IPR002195">
    <property type="entry name" value="Dihydroorotase_CS"/>
</dbReference>
<dbReference type="PROSITE" id="PS00482">
    <property type="entry name" value="DIHYDROOROTASE_1"/>
    <property type="match status" value="1"/>
</dbReference>
<dbReference type="GO" id="GO:0005737">
    <property type="term" value="C:cytoplasm"/>
    <property type="evidence" value="ECO:0007669"/>
    <property type="project" value="TreeGrafter"/>
</dbReference>
<proteinExistence type="inferred from homology"/>
<feature type="binding site" evidence="7">
    <location>
        <position position="64"/>
    </location>
    <ligand>
        <name>Zn(2+)</name>
        <dbReference type="ChEBI" id="CHEBI:29105"/>
        <label>1</label>
    </ligand>
</feature>
<feature type="binding site" evidence="7">
    <location>
        <position position="154"/>
    </location>
    <ligand>
        <name>Zn(2+)</name>
        <dbReference type="ChEBI" id="CHEBI:29105"/>
        <label>1</label>
    </ligand>
</feature>
<evidence type="ECO:0000256" key="6">
    <source>
        <dbReference type="ARBA" id="ARBA00022975"/>
    </source>
</evidence>
<dbReference type="GO" id="GO:0004038">
    <property type="term" value="F:allantoinase activity"/>
    <property type="evidence" value="ECO:0007669"/>
    <property type="project" value="TreeGrafter"/>
</dbReference>
<feature type="binding site" evidence="7">
    <location>
        <position position="62"/>
    </location>
    <ligand>
        <name>Zn(2+)</name>
        <dbReference type="ChEBI" id="CHEBI:29105"/>
        <label>1</label>
    </ligand>
</feature>
<dbReference type="GO" id="GO:0044205">
    <property type="term" value="P:'de novo' UMP biosynthetic process"/>
    <property type="evidence" value="ECO:0007669"/>
    <property type="project" value="UniProtKB-UniRule"/>
</dbReference>
<dbReference type="InterPro" id="IPR004722">
    <property type="entry name" value="DHOase"/>
</dbReference>
<comment type="catalytic activity">
    <reaction evidence="7">
        <text>(S)-dihydroorotate + H2O = N-carbamoyl-L-aspartate + H(+)</text>
        <dbReference type="Rhea" id="RHEA:24296"/>
        <dbReference type="ChEBI" id="CHEBI:15377"/>
        <dbReference type="ChEBI" id="CHEBI:15378"/>
        <dbReference type="ChEBI" id="CHEBI:30864"/>
        <dbReference type="ChEBI" id="CHEBI:32814"/>
        <dbReference type="EC" id="3.5.2.3"/>
    </reaction>
</comment>
<dbReference type="InterPro" id="IPR050138">
    <property type="entry name" value="DHOase/Allantoinase_Hydrolase"/>
</dbReference>
<dbReference type="EC" id="3.5.2.3" evidence="7"/>
<evidence type="ECO:0000259" key="8">
    <source>
        <dbReference type="Pfam" id="PF07969"/>
    </source>
</evidence>
<dbReference type="Pfam" id="PF07969">
    <property type="entry name" value="Amidohydro_3"/>
    <property type="match status" value="1"/>
</dbReference>
<keyword evidence="4 7" id="KW-0378">Hydrolase</keyword>
<dbReference type="RefSeq" id="WP_094379078.1">
    <property type="nucleotide sequence ID" value="NZ_NOKA02000014.1"/>
</dbReference>
<evidence type="ECO:0000256" key="5">
    <source>
        <dbReference type="ARBA" id="ARBA00022833"/>
    </source>
</evidence>
<dbReference type="Pfam" id="PF12890">
    <property type="entry name" value="DHOase"/>
    <property type="match status" value="1"/>
</dbReference>
<gene>
    <name evidence="7" type="primary">pyrC</name>
    <name evidence="10" type="ORF">CG710_009310</name>
</gene>
<dbReference type="InterPro" id="IPR011059">
    <property type="entry name" value="Metal-dep_hydrolase_composite"/>
</dbReference>
<comment type="similarity">
    <text evidence="2 7">Belongs to the metallo-dependent hydrolases superfamily. DHOase family. Class I DHOase subfamily.</text>
</comment>
<dbReference type="UniPathway" id="UPA00070">
    <property type="reaction ID" value="UER00117"/>
</dbReference>
<protein>
    <recommendedName>
        <fullName evidence="7">Dihydroorotase</fullName>
        <shortName evidence="7">DHOase</shortName>
        <ecNumber evidence="7">3.5.2.3</ecNumber>
    </recommendedName>
</protein>
<evidence type="ECO:0000256" key="7">
    <source>
        <dbReference type="HAMAP-Rule" id="MF_00220"/>
    </source>
</evidence>
<dbReference type="Gene3D" id="3.20.20.140">
    <property type="entry name" value="Metal-dependent hydrolases"/>
    <property type="match status" value="1"/>
</dbReference>
<feature type="binding site" evidence="7">
    <location>
        <position position="280"/>
    </location>
    <ligand>
        <name>substrate</name>
    </ligand>
</feature>
<feature type="active site" evidence="7">
    <location>
        <position position="307"/>
    </location>
</feature>
<dbReference type="CDD" id="cd01317">
    <property type="entry name" value="DHOase_IIa"/>
    <property type="match status" value="1"/>
</dbReference>
<dbReference type="GO" id="GO:0006145">
    <property type="term" value="P:purine nucleobase catabolic process"/>
    <property type="evidence" value="ECO:0007669"/>
    <property type="project" value="TreeGrafter"/>
</dbReference>
<feature type="binding site" evidence="7">
    <location>
        <position position="311"/>
    </location>
    <ligand>
        <name>substrate</name>
    </ligand>
</feature>
<evidence type="ECO:0000256" key="3">
    <source>
        <dbReference type="ARBA" id="ARBA00022723"/>
    </source>
</evidence>
<evidence type="ECO:0000313" key="11">
    <source>
        <dbReference type="Proteomes" id="UP000216411"/>
    </source>
</evidence>
<feature type="domain" description="Dihydroorotase catalytic" evidence="9">
    <location>
        <begin position="53"/>
        <end position="240"/>
    </location>
</feature>
<dbReference type="SUPFAM" id="SSF51338">
    <property type="entry name" value="Composite domain of metallo-dependent hydrolases"/>
    <property type="match status" value="1"/>
</dbReference>
<feature type="binding site" evidence="7">
    <location>
        <position position="181"/>
    </location>
    <ligand>
        <name>Zn(2+)</name>
        <dbReference type="ChEBI" id="CHEBI:29105"/>
        <label>2</label>
    </ligand>
</feature>
<dbReference type="OrthoDB" id="9765462at2"/>
<dbReference type="Proteomes" id="UP000216411">
    <property type="component" value="Unassembled WGS sequence"/>
</dbReference>
<organism evidence="10 11">
    <name type="scientific">Lachnotalea glycerini</name>
    <dbReference type="NCBI Taxonomy" id="1763509"/>
    <lineage>
        <taxon>Bacteria</taxon>
        <taxon>Bacillati</taxon>
        <taxon>Bacillota</taxon>
        <taxon>Clostridia</taxon>
        <taxon>Lachnospirales</taxon>
        <taxon>Lachnospiraceae</taxon>
        <taxon>Lachnotalea</taxon>
    </lineage>
</organism>
<dbReference type="AlphaFoldDB" id="A0A371JFK0"/>
<evidence type="ECO:0000256" key="4">
    <source>
        <dbReference type="ARBA" id="ARBA00022801"/>
    </source>
</evidence>
<dbReference type="HAMAP" id="MF_00220_B">
    <property type="entry name" value="PyrC_classI_B"/>
    <property type="match status" value="1"/>
</dbReference>
<reference evidence="10 11" key="1">
    <citation type="journal article" date="2017" name="Genome Announc.">
        <title>Draft Genome Sequence of a Sporulating and Motile Strain of Lachnotalea glycerini Isolated from Water in Quebec City, Canada.</title>
        <authorList>
            <person name="Maheux A.F."/>
            <person name="Boudreau D.K."/>
            <person name="Berube E."/>
            <person name="Boissinot M."/>
            <person name="Raymond F."/>
            <person name="Brodeur S."/>
            <person name="Corbeil J."/>
            <person name="Isabel S."/>
            <person name="Omar R.F."/>
            <person name="Bergeron M.G."/>
        </authorList>
    </citation>
    <scope>NUCLEOTIDE SEQUENCE [LARGE SCALE GENOMIC DNA]</scope>
    <source>
        <strain evidence="10 11">CCRI-19302</strain>
    </source>
</reference>
<dbReference type="PROSITE" id="PS00483">
    <property type="entry name" value="DIHYDROOROTASE_2"/>
    <property type="match status" value="1"/>
</dbReference>
<feature type="binding site" evidence="7">
    <location>
        <position position="96"/>
    </location>
    <ligand>
        <name>substrate</name>
    </ligand>
</feature>
<keyword evidence="6 7" id="KW-0665">Pyrimidine biosynthesis</keyword>
<dbReference type="NCBIfam" id="TIGR00857">
    <property type="entry name" value="pyrC_multi"/>
    <property type="match status" value="1"/>
</dbReference>
<feature type="binding site" evidence="7">
    <location>
        <begin position="325"/>
        <end position="326"/>
    </location>
    <ligand>
        <name>substrate</name>
    </ligand>
</feature>
<keyword evidence="3 7" id="KW-0479">Metal-binding</keyword>
<dbReference type="SUPFAM" id="SSF51556">
    <property type="entry name" value="Metallo-dependent hydrolases"/>
    <property type="match status" value="1"/>
</dbReference>
<evidence type="ECO:0000256" key="2">
    <source>
        <dbReference type="ARBA" id="ARBA00010286"/>
    </source>
</evidence>
<keyword evidence="11" id="KW-1185">Reference proteome</keyword>
<dbReference type="EMBL" id="NOKA02000014">
    <property type="protein sequence ID" value="RDY31540.1"/>
    <property type="molecule type" value="Genomic_DNA"/>
</dbReference>
<dbReference type="InterPro" id="IPR013108">
    <property type="entry name" value="Amidohydro_3"/>
</dbReference>
<evidence type="ECO:0000259" key="9">
    <source>
        <dbReference type="Pfam" id="PF12890"/>
    </source>
</evidence>
<feature type="domain" description="Amidohydrolase 3" evidence="8">
    <location>
        <begin position="332"/>
        <end position="424"/>
    </location>
</feature>
<feature type="binding site" evidence="7">
    <location>
        <position position="154"/>
    </location>
    <ligand>
        <name>Zn(2+)</name>
        <dbReference type="ChEBI" id="CHEBI:29105"/>
        <label>2</label>
    </ligand>
</feature>
<dbReference type="Gene3D" id="2.30.40.10">
    <property type="entry name" value="Urease, subunit C, domain 1"/>
    <property type="match status" value="1"/>
</dbReference>
<sequence length="427" mass="46661">MKLLIKNGRVIDPGCKQDEVMDLLVENGRIVKKETQIKECEKELNVIDAKGCFVMPGFIDLHVHLREPGLEHKETIATGARAAARGGFTTICAMPNTKPVIDNVDRLRFVLNKSEQVAAVHVCQVGAVTVSQMGEELADIEGMVKAGAVAISEDGKSVMNVRLYEEAMSLAQTLDIPVLAHCEDKNLVGAGVLNKGKKSEELRVDGISNLVEDIIVARDIMLAKETKVKLHLCHCSTKDSVLMVEEAKKKGILVTAEVCPHHFSLTEDDIVEGDTNYKMNPPLRTKEDVEALKLGLKNNIMDVIATDHAPHHKSEKALSMKDAPFGIVGLETAAALTITELVEKGYLTPMQMAEKLSFNPAKVIGLDKGTLEVGKTADITILNPDREWTVDTEEFASLGKNTPFAGKKLRGQIMATIVDGEVVYRHK</sequence>
<feature type="binding site" evidence="7">
    <location>
        <begin position="64"/>
        <end position="66"/>
    </location>
    <ligand>
        <name>substrate</name>
    </ligand>
</feature>
<evidence type="ECO:0000256" key="1">
    <source>
        <dbReference type="ARBA" id="ARBA00002368"/>
    </source>
</evidence>
<dbReference type="InterPro" id="IPR032466">
    <property type="entry name" value="Metal_Hydrolase"/>
</dbReference>
<evidence type="ECO:0000313" key="10">
    <source>
        <dbReference type="EMBL" id="RDY31540.1"/>
    </source>
</evidence>
<dbReference type="GO" id="GO:0008270">
    <property type="term" value="F:zinc ion binding"/>
    <property type="evidence" value="ECO:0007669"/>
    <property type="project" value="UniProtKB-UniRule"/>
</dbReference>